<reference evidence="3" key="1">
    <citation type="journal article" date="2019" name="Int. J. Syst. Evol. Microbiol.">
        <title>The Global Catalogue of Microorganisms (GCM) 10K type strain sequencing project: providing services to taxonomists for standard genome sequencing and annotation.</title>
        <authorList>
            <consortium name="The Broad Institute Genomics Platform"/>
            <consortium name="The Broad Institute Genome Sequencing Center for Infectious Disease"/>
            <person name="Wu L."/>
            <person name="Ma J."/>
        </authorList>
    </citation>
    <scope>NUCLEOTIDE SEQUENCE [LARGE SCALE GENOMIC DNA]</scope>
    <source>
        <strain evidence="3">JCM 17925</strain>
    </source>
</reference>
<dbReference type="EMBL" id="BAABHB010000002">
    <property type="protein sequence ID" value="GAA4401348.1"/>
    <property type="molecule type" value="Genomic_DNA"/>
</dbReference>
<comment type="caution">
    <text evidence="2">The sequence shown here is derived from an EMBL/GenBank/DDBJ whole genome shotgun (WGS) entry which is preliminary data.</text>
</comment>
<keyword evidence="1" id="KW-0472">Membrane</keyword>
<keyword evidence="1" id="KW-1133">Transmembrane helix</keyword>
<dbReference type="InterPro" id="IPR032820">
    <property type="entry name" value="ATPase_put"/>
</dbReference>
<dbReference type="Proteomes" id="UP001500936">
    <property type="component" value="Unassembled WGS sequence"/>
</dbReference>
<evidence type="ECO:0000313" key="2">
    <source>
        <dbReference type="EMBL" id="GAA4401348.1"/>
    </source>
</evidence>
<evidence type="ECO:0008006" key="4">
    <source>
        <dbReference type="Google" id="ProtNLM"/>
    </source>
</evidence>
<keyword evidence="1" id="KW-0812">Transmembrane</keyword>
<keyword evidence="3" id="KW-1185">Reference proteome</keyword>
<accession>A0ABP8K6F2</accession>
<dbReference type="RefSeq" id="WP_345265631.1">
    <property type="nucleotide sequence ID" value="NZ_BAABHB010000002.1"/>
</dbReference>
<organism evidence="2 3">
    <name type="scientific">Nibrella viscosa</name>
    <dbReference type="NCBI Taxonomy" id="1084524"/>
    <lineage>
        <taxon>Bacteria</taxon>
        <taxon>Pseudomonadati</taxon>
        <taxon>Bacteroidota</taxon>
        <taxon>Cytophagia</taxon>
        <taxon>Cytophagales</taxon>
        <taxon>Spirosomataceae</taxon>
        <taxon>Nibrella</taxon>
    </lineage>
</organism>
<protein>
    <recommendedName>
        <fullName evidence="4">F0F1-ATPase subunit Ca2+/Mg2+ transporter</fullName>
    </recommendedName>
</protein>
<proteinExistence type="predicted"/>
<gene>
    <name evidence="2" type="ORF">GCM10023187_15460</name>
</gene>
<feature type="transmembrane region" description="Helical" evidence="1">
    <location>
        <begin position="61"/>
        <end position="79"/>
    </location>
</feature>
<sequence length="86" mass="9713">MAEDPSNQKNKDLNDKFDDARDKTSMYARYSSIAFQMLGTIGLGVWGGMKLDEWQGNKNPIWTIILSLTSIGASLYLFIKQLPKEP</sequence>
<evidence type="ECO:0000256" key="1">
    <source>
        <dbReference type="SAM" id="Phobius"/>
    </source>
</evidence>
<evidence type="ECO:0000313" key="3">
    <source>
        <dbReference type="Proteomes" id="UP001500936"/>
    </source>
</evidence>
<feature type="transmembrane region" description="Helical" evidence="1">
    <location>
        <begin position="30"/>
        <end position="49"/>
    </location>
</feature>
<name>A0ABP8K6F2_9BACT</name>
<dbReference type="Pfam" id="PF09527">
    <property type="entry name" value="ATPase_gene1"/>
    <property type="match status" value="1"/>
</dbReference>